<dbReference type="PANTHER" id="PTHR15829">
    <property type="entry name" value="PROTEIN KINASE PKN/PRK1, EFFECTOR"/>
    <property type="match status" value="1"/>
</dbReference>
<dbReference type="InterPro" id="IPR026136">
    <property type="entry name" value="RIPOR3"/>
</dbReference>
<reference evidence="1" key="1">
    <citation type="submission" date="2018-11" db="EMBL/GenBank/DDBJ databases">
        <authorList>
            <consortium name="Pathogen Informatics"/>
        </authorList>
    </citation>
    <scope>NUCLEOTIDE SEQUENCE [LARGE SCALE GENOMIC DNA]</scope>
</reference>
<evidence type="ECO:0000313" key="1">
    <source>
        <dbReference type="EMBL" id="VDM26459.1"/>
    </source>
</evidence>
<dbReference type="AlphaFoldDB" id="A0A3P7FCK0"/>
<accession>A0A3P7FCK0</accession>
<dbReference type="SUPFAM" id="SSF48371">
    <property type="entry name" value="ARM repeat"/>
    <property type="match status" value="1"/>
</dbReference>
<name>A0A3P7FCK0_TOXCA</name>
<dbReference type="InterPro" id="IPR016024">
    <property type="entry name" value="ARM-type_fold"/>
</dbReference>
<sequence>MAHEGIIILSNSLPARFCNELLSLFHARCVPCSVMNFAIAAWITSNLSTRQVTSVREVMDRLSQVPVVPPLECLRHISLVLVCPDRQLQAIIERYLITARGQLREDLITCYICLLEHENDHSRKGACRALAVLNSARCLRAVTFVATNDPIATVREEASDTLNKMGHDVDELANFETTKI</sequence>
<dbReference type="EMBL" id="UYWY01001258">
    <property type="protein sequence ID" value="VDM26459.1"/>
    <property type="molecule type" value="Genomic_DNA"/>
</dbReference>
<dbReference type="Gene3D" id="1.25.10.10">
    <property type="entry name" value="Leucine-rich Repeat Variant"/>
    <property type="match status" value="1"/>
</dbReference>
<organism evidence="1">
    <name type="scientific">Toxocara canis</name>
    <name type="common">Canine roundworm</name>
    <dbReference type="NCBI Taxonomy" id="6265"/>
    <lineage>
        <taxon>Eukaryota</taxon>
        <taxon>Metazoa</taxon>
        <taxon>Ecdysozoa</taxon>
        <taxon>Nematoda</taxon>
        <taxon>Chromadorea</taxon>
        <taxon>Rhabditida</taxon>
        <taxon>Spirurina</taxon>
        <taxon>Ascaridomorpha</taxon>
        <taxon>Ascaridoidea</taxon>
        <taxon>Toxocaridae</taxon>
        <taxon>Toxocara</taxon>
    </lineage>
</organism>
<protein>
    <submittedName>
        <fullName evidence="1">Uncharacterized protein</fullName>
    </submittedName>
</protein>
<dbReference type="PANTHER" id="PTHR15829:SF13">
    <property type="entry name" value="FAM65 N-TERMINAL DOMAIN-CONTAINING PROTEIN"/>
    <property type="match status" value="1"/>
</dbReference>
<gene>
    <name evidence="1" type="ORF">TCNE_LOCUS1585</name>
</gene>
<dbReference type="InterPro" id="IPR011989">
    <property type="entry name" value="ARM-like"/>
</dbReference>
<proteinExistence type="predicted"/>